<feature type="binding site" evidence="5">
    <location>
        <position position="86"/>
    </location>
    <ligand>
        <name>FMN</name>
        <dbReference type="ChEBI" id="CHEBI:58210"/>
    </ligand>
</feature>
<feature type="domain" description="Pyridoxine 5'-phosphate oxidase dimerisation C-terminal" evidence="7">
    <location>
        <begin position="153"/>
        <end position="193"/>
    </location>
</feature>
<name>A0A1H7PQT5_AQUAM</name>
<dbReference type="GO" id="GO:0010181">
    <property type="term" value="F:FMN binding"/>
    <property type="evidence" value="ECO:0007669"/>
    <property type="project" value="InterPro"/>
</dbReference>
<dbReference type="STRING" id="1038014.SAMN04487910_2277"/>
<evidence type="ECO:0000256" key="3">
    <source>
        <dbReference type="ARBA" id="ARBA00022643"/>
    </source>
</evidence>
<dbReference type="RefSeq" id="WP_091408363.1">
    <property type="nucleotide sequence ID" value="NZ_FOAB01000004.1"/>
</dbReference>
<reference evidence="8 9" key="1">
    <citation type="submission" date="2016-10" db="EMBL/GenBank/DDBJ databases">
        <authorList>
            <person name="de Groot N.N."/>
        </authorList>
    </citation>
    <scope>NUCLEOTIDE SEQUENCE [LARGE SCALE GENOMIC DNA]</scope>
    <source>
        <strain evidence="8 9">DSM 25232</strain>
    </source>
</reference>
<evidence type="ECO:0000259" key="6">
    <source>
        <dbReference type="Pfam" id="PF01243"/>
    </source>
</evidence>
<dbReference type="Pfam" id="PF01243">
    <property type="entry name" value="PNPOx_N"/>
    <property type="match status" value="1"/>
</dbReference>
<dbReference type="GO" id="GO:0008615">
    <property type="term" value="P:pyridoxine biosynthetic process"/>
    <property type="evidence" value="ECO:0007669"/>
    <property type="project" value="InterPro"/>
</dbReference>
<gene>
    <name evidence="8" type="ORF">SAMN04487910_2277</name>
</gene>
<keyword evidence="4" id="KW-0560">Oxidoreductase</keyword>
<keyword evidence="2" id="KW-0285">Flavoprotein</keyword>
<protein>
    <submittedName>
        <fullName evidence="8">Pyridoxamine 5'-phosphate oxidase</fullName>
    </submittedName>
</protein>
<dbReference type="InterPro" id="IPR012349">
    <property type="entry name" value="Split_barrel_FMN-bd"/>
</dbReference>
<organism evidence="8 9">
    <name type="scientific">Aquimarina amphilecti</name>
    <dbReference type="NCBI Taxonomy" id="1038014"/>
    <lineage>
        <taxon>Bacteria</taxon>
        <taxon>Pseudomonadati</taxon>
        <taxon>Bacteroidota</taxon>
        <taxon>Flavobacteriia</taxon>
        <taxon>Flavobacteriales</taxon>
        <taxon>Flavobacteriaceae</taxon>
        <taxon>Aquimarina</taxon>
    </lineage>
</organism>
<evidence type="ECO:0000256" key="2">
    <source>
        <dbReference type="ARBA" id="ARBA00022630"/>
    </source>
</evidence>
<dbReference type="Proteomes" id="UP000198521">
    <property type="component" value="Unassembled WGS sequence"/>
</dbReference>
<dbReference type="GO" id="GO:0004733">
    <property type="term" value="F:pyridoxamine phosphate oxidase activity"/>
    <property type="evidence" value="ECO:0007669"/>
    <property type="project" value="InterPro"/>
</dbReference>
<dbReference type="InterPro" id="IPR019576">
    <property type="entry name" value="Pyridoxamine_oxidase_dimer_C"/>
</dbReference>
<dbReference type="PANTHER" id="PTHR10851">
    <property type="entry name" value="PYRIDOXINE-5-PHOSPHATE OXIDASE"/>
    <property type="match status" value="1"/>
</dbReference>
<dbReference type="InterPro" id="IPR000659">
    <property type="entry name" value="Pyridox_Oxase"/>
</dbReference>
<keyword evidence="3 5" id="KW-0288">FMN</keyword>
<evidence type="ECO:0000259" key="7">
    <source>
        <dbReference type="Pfam" id="PF10590"/>
    </source>
</evidence>
<dbReference type="SUPFAM" id="SSF50475">
    <property type="entry name" value="FMN-binding split barrel"/>
    <property type="match status" value="1"/>
</dbReference>
<dbReference type="Gene3D" id="2.30.110.10">
    <property type="entry name" value="Electron Transport, Fmn-binding Protein, Chain A"/>
    <property type="match status" value="1"/>
</dbReference>
<evidence type="ECO:0000256" key="1">
    <source>
        <dbReference type="ARBA" id="ARBA00007301"/>
    </source>
</evidence>
<comment type="similarity">
    <text evidence="1">Belongs to the pyridoxamine 5'-phosphate oxidase family.</text>
</comment>
<dbReference type="InterPro" id="IPR011576">
    <property type="entry name" value="Pyridox_Oxase_N"/>
</dbReference>
<evidence type="ECO:0000256" key="5">
    <source>
        <dbReference type="PIRSR" id="PIRSR000190-2"/>
    </source>
</evidence>
<dbReference type="PANTHER" id="PTHR10851:SF0">
    <property type="entry name" value="PYRIDOXINE-5'-PHOSPHATE OXIDASE"/>
    <property type="match status" value="1"/>
</dbReference>
<feature type="binding site" evidence="5">
    <location>
        <position position="64"/>
    </location>
    <ligand>
        <name>FMN</name>
        <dbReference type="ChEBI" id="CHEBI:58210"/>
    </ligand>
</feature>
<sequence length="193" mass="22306">MSLNPFQLFNKWYVKELDTSTSSLPSACCISTIGLDGYPNARFVSLKEVRDETFIITGPLQSRKGLEIEKSSKIAITFWWETTQRQIRIQGNATKITDDEAATYFDLRTKDSKIISIISKQGDTTKNIDTLKQKFSEAESTYESKNILKPKNWGGYAIQPIRIEFMEFKKSRFHQRTLFQLSNKEWTTTILQP</sequence>
<dbReference type="OrthoDB" id="9780392at2"/>
<keyword evidence="9" id="KW-1185">Reference proteome</keyword>
<dbReference type="Pfam" id="PF10590">
    <property type="entry name" value="PNP_phzG_C"/>
    <property type="match status" value="1"/>
</dbReference>
<feature type="binding site" evidence="5">
    <location>
        <begin position="42"/>
        <end position="47"/>
    </location>
    <ligand>
        <name>FMN</name>
        <dbReference type="ChEBI" id="CHEBI:58210"/>
    </ligand>
</feature>
<accession>A0A1H7PQT5</accession>
<evidence type="ECO:0000313" key="9">
    <source>
        <dbReference type="Proteomes" id="UP000198521"/>
    </source>
</evidence>
<dbReference type="NCBIfam" id="NF004231">
    <property type="entry name" value="PRK05679.1"/>
    <property type="match status" value="1"/>
</dbReference>
<feature type="binding site" evidence="5">
    <location>
        <position position="63"/>
    </location>
    <ligand>
        <name>FMN</name>
        <dbReference type="ChEBI" id="CHEBI:58210"/>
    </ligand>
</feature>
<feature type="domain" description="Pyridoxamine 5'-phosphate oxidase N-terminal" evidence="6">
    <location>
        <begin position="25"/>
        <end position="140"/>
    </location>
</feature>
<comment type="cofactor">
    <cofactor evidence="5">
        <name>FMN</name>
        <dbReference type="ChEBI" id="CHEBI:58210"/>
    </cofactor>
    <text evidence="5">Binds 1 FMN per subunit.</text>
</comment>
<evidence type="ECO:0000256" key="4">
    <source>
        <dbReference type="ARBA" id="ARBA00023002"/>
    </source>
</evidence>
<dbReference type="AlphaFoldDB" id="A0A1H7PQT5"/>
<feature type="binding site" evidence="5">
    <location>
        <position position="176"/>
    </location>
    <ligand>
        <name>FMN</name>
        <dbReference type="ChEBI" id="CHEBI:58210"/>
    </ligand>
</feature>
<dbReference type="PIRSF" id="PIRSF000190">
    <property type="entry name" value="Pyd_amn-ph_oxd"/>
    <property type="match status" value="1"/>
</dbReference>
<proteinExistence type="inferred from homology"/>
<dbReference type="EMBL" id="FOAB01000004">
    <property type="protein sequence ID" value="SEL37615.1"/>
    <property type="molecule type" value="Genomic_DNA"/>
</dbReference>
<evidence type="ECO:0000313" key="8">
    <source>
        <dbReference type="EMBL" id="SEL37615.1"/>
    </source>
</evidence>